<reference evidence="2 3" key="1">
    <citation type="submission" date="2024-05" db="EMBL/GenBank/DDBJ databases">
        <title>Haplotype-resolved chromosome-level genome assembly of Huyou (Citrus changshanensis).</title>
        <authorList>
            <person name="Miao C."/>
            <person name="Chen W."/>
            <person name="Wu Y."/>
            <person name="Wang L."/>
            <person name="Zhao S."/>
            <person name="Grierson D."/>
            <person name="Xu C."/>
            <person name="Chen K."/>
        </authorList>
    </citation>
    <scope>NUCLEOTIDE SEQUENCE [LARGE SCALE GENOMIC DNA]</scope>
    <source>
        <strain evidence="2">01-14</strain>
        <tissue evidence="2">Leaf</tissue>
    </source>
</reference>
<gene>
    <name evidence="2" type="ORF">WN944_016276</name>
</gene>
<evidence type="ECO:0000313" key="2">
    <source>
        <dbReference type="EMBL" id="KAK9201075.1"/>
    </source>
</evidence>
<keyword evidence="3" id="KW-1185">Reference proteome</keyword>
<feature type="compositionally biased region" description="Basic and acidic residues" evidence="1">
    <location>
        <begin position="186"/>
        <end position="195"/>
    </location>
</feature>
<feature type="compositionally biased region" description="Polar residues" evidence="1">
    <location>
        <begin position="437"/>
        <end position="448"/>
    </location>
</feature>
<feature type="compositionally biased region" description="Polar residues" evidence="1">
    <location>
        <begin position="378"/>
        <end position="389"/>
    </location>
</feature>
<feature type="compositionally biased region" description="Low complexity" evidence="1">
    <location>
        <begin position="99"/>
        <end position="110"/>
    </location>
</feature>
<feature type="compositionally biased region" description="Polar residues" evidence="1">
    <location>
        <begin position="235"/>
        <end position="248"/>
    </location>
</feature>
<evidence type="ECO:0000256" key="1">
    <source>
        <dbReference type="SAM" id="MobiDB-lite"/>
    </source>
</evidence>
<feature type="region of interest" description="Disordered" evidence="1">
    <location>
        <begin position="51"/>
        <end position="123"/>
    </location>
</feature>
<feature type="region of interest" description="Disordered" evidence="1">
    <location>
        <begin position="549"/>
        <end position="583"/>
    </location>
</feature>
<feature type="region of interest" description="Disordered" evidence="1">
    <location>
        <begin position="608"/>
        <end position="627"/>
    </location>
</feature>
<feature type="compositionally biased region" description="Polar residues" evidence="1">
    <location>
        <begin position="344"/>
        <end position="364"/>
    </location>
</feature>
<feature type="compositionally biased region" description="Polar residues" evidence="1">
    <location>
        <begin position="558"/>
        <end position="572"/>
    </location>
</feature>
<feature type="compositionally biased region" description="Polar residues" evidence="1">
    <location>
        <begin position="401"/>
        <end position="412"/>
    </location>
</feature>
<comment type="caution">
    <text evidence="2">The sequence shown here is derived from an EMBL/GenBank/DDBJ whole genome shotgun (WGS) entry which is preliminary data.</text>
</comment>
<organism evidence="2 3">
    <name type="scientific">Citrus x changshan-huyou</name>
    <dbReference type="NCBI Taxonomy" id="2935761"/>
    <lineage>
        <taxon>Eukaryota</taxon>
        <taxon>Viridiplantae</taxon>
        <taxon>Streptophyta</taxon>
        <taxon>Embryophyta</taxon>
        <taxon>Tracheophyta</taxon>
        <taxon>Spermatophyta</taxon>
        <taxon>Magnoliopsida</taxon>
        <taxon>eudicotyledons</taxon>
        <taxon>Gunneridae</taxon>
        <taxon>Pentapetalae</taxon>
        <taxon>rosids</taxon>
        <taxon>malvids</taxon>
        <taxon>Sapindales</taxon>
        <taxon>Rutaceae</taxon>
        <taxon>Aurantioideae</taxon>
        <taxon>Citrus</taxon>
    </lineage>
</organism>
<proteinExistence type="predicted"/>
<feature type="region of interest" description="Disordered" evidence="1">
    <location>
        <begin position="498"/>
        <end position="530"/>
    </location>
</feature>
<feature type="region of interest" description="Disordered" evidence="1">
    <location>
        <begin position="700"/>
        <end position="738"/>
    </location>
</feature>
<feature type="compositionally biased region" description="Basic and acidic residues" evidence="1">
    <location>
        <begin position="673"/>
        <end position="684"/>
    </location>
</feature>
<accession>A0AAP0MFH8</accession>
<feature type="region of interest" description="Disordered" evidence="1">
    <location>
        <begin position="167"/>
        <end position="195"/>
    </location>
</feature>
<dbReference type="PANTHER" id="PTHR33621:SF2">
    <property type="entry name" value="RIBOSOMAL L1 DOMAIN-CONTAINING PROTEIN"/>
    <property type="match status" value="1"/>
</dbReference>
<sequence length="738" mass="80247">MDFHSLTRKELQTLCKKNKIPANTTNIAMADALSDLQYVEGLDDLMMNQEKAAPQTPSIPHTVSRTKDPETAEPLTRSRRTTTRRAVLDQGSKKDVAETPAPAASSTTSRTRGRKAQVDSSVPVRTRQSVRLLEKNMAELSLKDSKARAAAPVIKMDSLDQTVEEYHQVSDKALQKNDSIENGDDDDKKKAHKDEIVTENAFGEARCVGDKVSDEISDKMMDVVDEVADQRDQIIASQQSTDPNQLANKSIGADAPSDLDADDDNDSDSQKPVAIQQDILDVDDEADSNQDASKESAVDKDAEDDDSDSQKSVATKEQQHNADSNQFAAESVVDTSVDDVSDSQNSIANQQGNPIAEAVSNQFATGPIVDKDAEDDSNSQNFVGNQQENPIVDKDAEDDSNSQNFVGNQQENPIAEAVSDQFATESTVDTDTDNDLDSQNSVANQQGNLIAEADSKQFAAKSVVDAEADDDSDSQKPFGNQQDIHIVEAYSNLFATESIAAETETDADSSASDTDADDDSGSQKSISDQLDIQTTAAECIEDELFDVGLMEAYEDETPNSNSVEQQISHSSSPPLPPGNSMKKSRDIHVMFSSKEFAMASSPAAIAKQSNCCDSSGPAPNQSEASNQKLAALIQADNKENIDSSGMVLIMKDEESNKKDKVKKKRNNINIAEDDSKPKSLNDKSLRQLTKMLKEKLQIYNNKKNNEEKNNTIKKQVPRPALQTLPENLMPAGGPKNEN</sequence>
<dbReference type="EMBL" id="JBCGBO010000005">
    <property type="protein sequence ID" value="KAK9201075.1"/>
    <property type="molecule type" value="Genomic_DNA"/>
</dbReference>
<dbReference type="Proteomes" id="UP001428341">
    <property type="component" value="Unassembled WGS sequence"/>
</dbReference>
<protein>
    <submittedName>
        <fullName evidence="2">Uncharacterized protein</fullName>
    </submittedName>
</protein>
<feature type="region of interest" description="Disordered" evidence="1">
    <location>
        <begin position="652"/>
        <end position="684"/>
    </location>
</feature>
<feature type="compositionally biased region" description="Acidic residues" evidence="1">
    <location>
        <begin position="257"/>
        <end position="267"/>
    </location>
</feature>
<feature type="compositionally biased region" description="Basic and acidic residues" evidence="1">
    <location>
        <begin position="167"/>
        <end position="179"/>
    </location>
</feature>
<dbReference type="AlphaFoldDB" id="A0AAP0MFH8"/>
<feature type="region of interest" description="Disordered" evidence="1">
    <location>
        <begin position="230"/>
        <end position="483"/>
    </location>
</feature>
<evidence type="ECO:0000313" key="3">
    <source>
        <dbReference type="Proteomes" id="UP001428341"/>
    </source>
</evidence>
<feature type="compositionally biased region" description="Polar residues" evidence="1">
    <location>
        <begin position="310"/>
        <end position="328"/>
    </location>
</feature>
<name>A0AAP0MFH8_9ROSI</name>
<dbReference type="PANTHER" id="PTHR33621">
    <property type="entry name" value="ASPARTIC/GLUTAMIC ACID-RICH PROTEIN"/>
    <property type="match status" value="1"/>
</dbReference>